<comment type="caution">
    <text evidence="2">The sequence shown here is derived from an EMBL/GenBank/DDBJ whole genome shotgun (WGS) entry which is preliminary data.</text>
</comment>
<evidence type="ECO:0000313" key="3">
    <source>
        <dbReference type="Proteomes" id="UP000710815"/>
    </source>
</evidence>
<keyword evidence="1" id="KW-1133">Transmembrane helix</keyword>
<evidence type="ECO:0008006" key="4">
    <source>
        <dbReference type="Google" id="ProtNLM"/>
    </source>
</evidence>
<name>A0ABS9VV40_9BIFI</name>
<dbReference type="RefSeq" id="WP_241513541.1">
    <property type="nucleotide sequence ID" value="NZ_JAFEJT020000019.1"/>
</dbReference>
<evidence type="ECO:0000256" key="1">
    <source>
        <dbReference type="SAM" id="Phobius"/>
    </source>
</evidence>
<dbReference type="PROSITE" id="PS51257">
    <property type="entry name" value="PROKAR_LIPOPROTEIN"/>
    <property type="match status" value="1"/>
</dbReference>
<feature type="transmembrane region" description="Helical" evidence="1">
    <location>
        <begin position="12"/>
        <end position="33"/>
    </location>
</feature>
<reference evidence="2 3" key="1">
    <citation type="journal article" date="2021" name="Environ. Microbiol.">
        <title>Genetic insights into the dark matter of the mammalian gut microbiota through targeted genome reconstruction.</title>
        <authorList>
            <person name="Lugli G.A."/>
            <person name="Alessandri G."/>
            <person name="Milani C."/>
            <person name="Viappiani A."/>
            <person name="Fontana F."/>
            <person name="Tarracchini C."/>
            <person name="Mancabelli L."/>
            <person name="Argentini C."/>
            <person name="Ruiz L."/>
            <person name="Margolles A."/>
            <person name="van Sinderen D."/>
            <person name="Turroni F."/>
            <person name="Ventura M."/>
        </authorList>
    </citation>
    <scope>NUCLEOTIDE SEQUENCE [LARGE SCALE GENOMIC DNA]</scope>
    <source>
        <strain evidence="2 3">MA1</strain>
    </source>
</reference>
<dbReference type="EMBL" id="JAFEJT020000019">
    <property type="protein sequence ID" value="MCH9275824.1"/>
    <property type="molecule type" value="Genomic_DNA"/>
</dbReference>
<keyword evidence="1" id="KW-0812">Transmembrane</keyword>
<sequence>MWKNASVACSRVLNTVILTVIIFAGLAACSHGTTHVNQDASSSEASGGEKIASSMSEYIDILLDSDDSASASMKISDSQRRILERARDSGEISRSDYEQSWADYKNCLVDRGWSEPPLLRFRNGIIDHTGYDATDLSEAQVKRLDGDLMECTNLYTRDVATVYGWQIGNVSLLQDGDAAVVDCLHREHLVDSAYDLAQYRDDFERQWQGEKTELDFSDAGVRGCLAANGRSSVGDNGSDATWRPLG</sequence>
<protein>
    <recommendedName>
        <fullName evidence="4">Lipoprotein</fullName>
    </recommendedName>
</protein>
<accession>A0ABS9VV40</accession>
<reference evidence="2 3" key="2">
    <citation type="journal article" date="2021" name="Syst. Appl. Microbiol.">
        <title>Phylogenetic classification of ten novel species belonging to the genus Bifidobacterium comprising B. phasiani sp. nov., B. pongonis sp. nov., B. saguinibicoloris sp. nov., B. colobi sp. nov., B. simiiventris sp. nov., B. santillanense sp. nov., B. miconis sp. nov., B. amazonense sp. nov., B. pluvialisilvae sp. nov., and B. miconisargentati sp. nov.</title>
        <authorList>
            <person name="Lugli G.A."/>
            <person name="Calvete-Torre I."/>
            <person name="Alessandri G."/>
            <person name="Milani C."/>
            <person name="Turroni F."/>
            <person name="Laiolo P."/>
            <person name="Ossiprandi M.C."/>
            <person name="Margolles A."/>
            <person name="Ruiz L."/>
            <person name="Ventura M."/>
        </authorList>
    </citation>
    <scope>NUCLEOTIDE SEQUENCE [LARGE SCALE GENOMIC DNA]</scope>
    <source>
        <strain evidence="2 3">MA1</strain>
    </source>
</reference>
<proteinExistence type="predicted"/>
<keyword evidence="1" id="KW-0472">Membrane</keyword>
<organism evidence="2 3">
    <name type="scientific">Bifidobacterium amazonense</name>
    <dbReference type="NCBI Taxonomy" id="2809027"/>
    <lineage>
        <taxon>Bacteria</taxon>
        <taxon>Bacillati</taxon>
        <taxon>Actinomycetota</taxon>
        <taxon>Actinomycetes</taxon>
        <taxon>Bifidobacteriales</taxon>
        <taxon>Bifidobacteriaceae</taxon>
        <taxon>Bifidobacterium</taxon>
    </lineage>
</organism>
<keyword evidence="3" id="KW-1185">Reference proteome</keyword>
<gene>
    <name evidence="2" type="ORF">JS533_006005</name>
</gene>
<evidence type="ECO:0000313" key="2">
    <source>
        <dbReference type="EMBL" id="MCH9275824.1"/>
    </source>
</evidence>
<dbReference type="Proteomes" id="UP000710815">
    <property type="component" value="Unassembled WGS sequence"/>
</dbReference>